<feature type="region of interest" description="Disordered" evidence="1">
    <location>
        <begin position="1"/>
        <end position="38"/>
    </location>
</feature>
<keyword evidence="3" id="KW-1185">Reference proteome</keyword>
<protein>
    <submittedName>
        <fullName evidence="2">Uncharacterized protein</fullName>
    </submittedName>
</protein>
<feature type="region of interest" description="Disordered" evidence="1">
    <location>
        <begin position="177"/>
        <end position="258"/>
    </location>
</feature>
<dbReference type="AlphaFoldDB" id="A0A8H8DDA6"/>
<feature type="compositionally biased region" description="Low complexity" evidence="1">
    <location>
        <begin position="145"/>
        <end position="158"/>
    </location>
</feature>
<accession>A0A8H8DDA6</accession>
<feature type="compositionally biased region" description="Polar residues" evidence="1">
    <location>
        <begin position="177"/>
        <end position="188"/>
    </location>
</feature>
<feature type="compositionally biased region" description="Polar residues" evidence="1">
    <location>
        <begin position="107"/>
        <end position="135"/>
    </location>
</feature>
<dbReference type="Proteomes" id="UP000669133">
    <property type="component" value="Unassembled WGS sequence"/>
</dbReference>
<feature type="compositionally biased region" description="Low complexity" evidence="1">
    <location>
        <begin position="67"/>
        <end position="103"/>
    </location>
</feature>
<evidence type="ECO:0000313" key="3">
    <source>
        <dbReference type="Proteomes" id="UP000669133"/>
    </source>
</evidence>
<dbReference type="GeneID" id="93649405"/>
<gene>
    <name evidence="2" type="ORF">I9W82_000776</name>
</gene>
<feature type="region of interest" description="Disordered" evidence="1">
    <location>
        <begin position="54"/>
        <end position="164"/>
    </location>
</feature>
<dbReference type="OrthoDB" id="4019734at2759"/>
<sequence>MWASTSKRGLLNGSARKLARFNSTKNGETNGKAVPEFNLNDIFKRIDQVTTKAAELSKQRQLGKSTQGSSSRSGKPSQSKPRFQGSSQQGPSNQQRQQRPFRPQKQESTTNRPFRAQGQENRATNVLRGKSNTSFGDRFRRPQRDSNQVQQQQQHQYQPATKTYSQETNNGLFKQNQRVASHDSSNTAFRKVSETPRTPKLFEPLGGGFKRQESRGKPWQGRGEATRNGDNKPASRPFKRRVAGQGRDRRTAPANNKPAIAAPIESKELVAEPLNPTLKPEQFFYGKIPSIVSSISSRVSSVAKLALLDSRYPYNLPKQIIDSAPSSSQNRFILQKNWDLEPKQDVLKGRISSIVLGRVDSIDLKGNKDAASLRVSHDLSINPTMDLNQKQQMFDTIHSLNTLKTIFKDAHWKKAKK</sequence>
<dbReference type="RefSeq" id="XP_067550800.1">
    <property type="nucleotide sequence ID" value="XM_067695176.1"/>
</dbReference>
<proteinExistence type="predicted"/>
<name>A0A8H8DDA6_9ASCO</name>
<organism evidence="2 3">
    <name type="scientific">Candida metapsilosis</name>
    <dbReference type="NCBI Taxonomy" id="273372"/>
    <lineage>
        <taxon>Eukaryota</taxon>
        <taxon>Fungi</taxon>
        <taxon>Dikarya</taxon>
        <taxon>Ascomycota</taxon>
        <taxon>Saccharomycotina</taxon>
        <taxon>Pichiomycetes</taxon>
        <taxon>Debaryomycetaceae</taxon>
        <taxon>Candida/Lodderomyces clade</taxon>
        <taxon>Candida</taxon>
    </lineage>
</organism>
<reference evidence="2 3" key="1">
    <citation type="submission" date="2020-12" db="EMBL/GenBank/DDBJ databases">
        <title>Effect of drift, selection, and recombination on the evolution of hybrid genomes in Candida yeast pathogens.</title>
        <authorList>
            <person name="Mixao V."/>
            <person name="Ksiezopolska E."/>
            <person name="Saus E."/>
            <person name="Boekhout T."/>
            <person name="Gacser A."/>
            <person name="Gabaldon T."/>
        </authorList>
    </citation>
    <scope>NUCLEOTIDE SEQUENCE [LARGE SCALE GENOMIC DNA]</scope>
    <source>
        <strain evidence="2 3">BP57</strain>
    </source>
</reference>
<evidence type="ECO:0000313" key="2">
    <source>
        <dbReference type="EMBL" id="KAG5421684.1"/>
    </source>
</evidence>
<comment type="caution">
    <text evidence="2">The sequence shown here is derived from an EMBL/GenBank/DDBJ whole genome shotgun (WGS) entry which is preliminary data.</text>
</comment>
<evidence type="ECO:0000256" key="1">
    <source>
        <dbReference type="SAM" id="MobiDB-lite"/>
    </source>
</evidence>
<dbReference type="EMBL" id="JAEOAQ010000001">
    <property type="protein sequence ID" value="KAG5421684.1"/>
    <property type="molecule type" value="Genomic_DNA"/>
</dbReference>